<evidence type="ECO:0000313" key="13">
    <source>
        <dbReference type="Proteomes" id="UP000595332"/>
    </source>
</evidence>
<evidence type="ECO:0000256" key="5">
    <source>
        <dbReference type="ARBA" id="ARBA00022801"/>
    </source>
</evidence>
<evidence type="ECO:0000313" key="12">
    <source>
        <dbReference type="EMBL" id="BBB31236.1"/>
    </source>
</evidence>
<evidence type="ECO:0000256" key="8">
    <source>
        <dbReference type="ARBA" id="ARBA00032707"/>
    </source>
</evidence>
<reference evidence="12 13" key="1">
    <citation type="journal article" date="2008" name="Int. J. Syst. Evol. Microbiol.">
        <title>Neptunomonas japonica sp. nov., an Osedax japonicus symbiont-like bacterium isolated from sediment adjacent to sperm whale carcasses off Kagoshima, Japan.</title>
        <authorList>
            <person name="Miyazaki M."/>
            <person name="Nogi Y."/>
            <person name="Fujiwara Y."/>
            <person name="Kawato M."/>
            <person name="Kubokawa K."/>
            <person name="Horikoshi K."/>
        </authorList>
    </citation>
    <scope>NUCLEOTIDE SEQUENCE [LARGE SCALE GENOMIC DNA]</scope>
    <source>
        <strain evidence="12 13">JAMM 1380</strain>
    </source>
</reference>
<proteinExistence type="predicted"/>
<dbReference type="PANTHER" id="PTHR14969">
    <property type="entry name" value="SPHINGOSINE-1-PHOSPHATE PHOSPHOHYDROLASE"/>
    <property type="match status" value="1"/>
</dbReference>
<comment type="subcellular location">
    <subcellularLocation>
        <location evidence="1">Cell membrane</location>
        <topology evidence="1">Multi-pass membrane protein</topology>
    </subcellularLocation>
</comment>
<dbReference type="SMART" id="SM00014">
    <property type="entry name" value="acidPPc"/>
    <property type="match status" value="1"/>
</dbReference>
<keyword evidence="3" id="KW-1003">Cell membrane</keyword>
<feature type="transmembrane region" description="Helical" evidence="10">
    <location>
        <begin position="129"/>
        <end position="147"/>
    </location>
</feature>
<dbReference type="EMBL" id="AP014546">
    <property type="protein sequence ID" value="BBB31236.1"/>
    <property type="molecule type" value="Genomic_DNA"/>
</dbReference>
<keyword evidence="6 10" id="KW-1133">Transmembrane helix</keyword>
<evidence type="ECO:0000256" key="1">
    <source>
        <dbReference type="ARBA" id="ARBA00004651"/>
    </source>
</evidence>
<protein>
    <recommendedName>
        <fullName evidence="2">undecaprenyl-diphosphate phosphatase</fullName>
        <ecNumber evidence="2">3.6.1.27</ecNumber>
    </recommendedName>
    <alternativeName>
        <fullName evidence="8">Undecaprenyl pyrophosphate phosphatase</fullName>
    </alternativeName>
</protein>
<dbReference type="Gene3D" id="1.20.144.10">
    <property type="entry name" value="Phosphatidic acid phosphatase type 2/haloperoxidase"/>
    <property type="match status" value="1"/>
</dbReference>
<dbReference type="GO" id="GO:0050380">
    <property type="term" value="F:undecaprenyl-diphosphatase activity"/>
    <property type="evidence" value="ECO:0007669"/>
    <property type="project" value="UniProtKB-EC"/>
</dbReference>
<organism evidence="12 13">
    <name type="scientific">Neptunomonas japonica JAMM 1380</name>
    <dbReference type="NCBI Taxonomy" id="1441457"/>
    <lineage>
        <taxon>Bacteria</taxon>
        <taxon>Pseudomonadati</taxon>
        <taxon>Pseudomonadota</taxon>
        <taxon>Gammaproteobacteria</taxon>
        <taxon>Oceanospirillales</taxon>
        <taxon>Oceanospirillaceae</taxon>
        <taxon>Neptunomonas</taxon>
    </lineage>
</organism>
<feature type="transmembrane region" description="Helical" evidence="10">
    <location>
        <begin position="62"/>
        <end position="84"/>
    </location>
</feature>
<keyword evidence="4 10" id="KW-0812">Transmembrane</keyword>
<dbReference type="InterPro" id="IPR036938">
    <property type="entry name" value="PAP2/HPO_sf"/>
</dbReference>
<dbReference type="KEGG" id="njp:NEJAP_3298"/>
<keyword evidence="7 10" id="KW-0472">Membrane</keyword>
<evidence type="ECO:0000256" key="2">
    <source>
        <dbReference type="ARBA" id="ARBA00012374"/>
    </source>
</evidence>
<keyword evidence="13" id="KW-1185">Reference proteome</keyword>
<feature type="domain" description="Phosphatidic acid phosphatase type 2/haloperoxidase" evidence="11">
    <location>
        <begin position="65"/>
        <end position="170"/>
    </location>
</feature>
<accession>A0A7R6PLB5</accession>
<feature type="transmembrane region" description="Helical" evidence="10">
    <location>
        <begin position="105"/>
        <end position="123"/>
    </location>
</feature>
<feature type="transmembrane region" description="Helical" evidence="10">
    <location>
        <begin position="154"/>
        <end position="174"/>
    </location>
</feature>
<feature type="transmembrane region" description="Helical" evidence="10">
    <location>
        <begin position="38"/>
        <end position="56"/>
    </location>
</feature>
<keyword evidence="5" id="KW-0378">Hydrolase</keyword>
<evidence type="ECO:0000256" key="4">
    <source>
        <dbReference type="ARBA" id="ARBA00022692"/>
    </source>
</evidence>
<sequence>MLSIQTITAFDTSLFYWFQDRRQMHAGITTLSRNVSRLGDGVLYLLLGGLLALFEPQDGVSFLRLGLFAFVVELPLYLFLKNIIRRDRPCQRLDLKSVVTPLDKFGFPSGHAAAAFVFASVLAHVYPSVALLTYIIAILIGISRVVLGVHYPADIVAGAVVGIVCAKLCIGVVGG</sequence>
<dbReference type="AlphaFoldDB" id="A0A7R6PLB5"/>
<comment type="catalytic activity">
    <reaction evidence="9">
        <text>di-trans,octa-cis-undecaprenyl diphosphate + H2O = di-trans,octa-cis-undecaprenyl phosphate + phosphate + H(+)</text>
        <dbReference type="Rhea" id="RHEA:28094"/>
        <dbReference type="ChEBI" id="CHEBI:15377"/>
        <dbReference type="ChEBI" id="CHEBI:15378"/>
        <dbReference type="ChEBI" id="CHEBI:43474"/>
        <dbReference type="ChEBI" id="CHEBI:58405"/>
        <dbReference type="ChEBI" id="CHEBI:60392"/>
        <dbReference type="EC" id="3.6.1.27"/>
    </reaction>
</comment>
<dbReference type="Proteomes" id="UP000595332">
    <property type="component" value="Chromosome"/>
</dbReference>
<dbReference type="InterPro" id="IPR000326">
    <property type="entry name" value="PAP2/HPO"/>
</dbReference>
<evidence type="ECO:0000256" key="7">
    <source>
        <dbReference type="ARBA" id="ARBA00023136"/>
    </source>
</evidence>
<evidence type="ECO:0000256" key="6">
    <source>
        <dbReference type="ARBA" id="ARBA00022989"/>
    </source>
</evidence>
<dbReference type="CDD" id="cd01610">
    <property type="entry name" value="PAP2_like"/>
    <property type="match status" value="1"/>
</dbReference>
<dbReference type="Pfam" id="PF01569">
    <property type="entry name" value="PAP2"/>
    <property type="match status" value="1"/>
</dbReference>
<dbReference type="EC" id="3.6.1.27" evidence="2"/>
<dbReference type="GO" id="GO:0005886">
    <property type="term" value="C:plasma membrane"/>
    <property type="evidence" value="ECO:0007669"/>
    <property type="project" value="UniProtKB-SubCell"/>
</dbReference>
<evidence type="ECO:0000256" key="9">
    <source>
        <dbReference type="ARBA" id="ARBA00047594"/>
    </source>
</evidence>
<dbReference type="RefSeq" id="WP_201348355.1">
    <property type="nucleotide sequence ID" value="NZ_AP014546.1"/>
</dbReference>
<dbReference type="PANTHER" id="PTHR14969:SF62">
    <property type="entry name" value="DECAPRENYLPHOSPHORYL-5-PHOSPHORIBOSE PHOSPHATASE RV3807C-RELATED"/>
    <property type="match status" value="1"/>
</dbReference>
<name>A0A7R6PLB5_9GAMM</name>
<evidence type="ECO:0000256" key="10">
    <source>
        <dbReference type="SAM" id="Phobius"/>
    </source>
</evidence>
<evidence type="ECO:0000259" key="11">
    <source>
        <dbReference type="SMART" id="SM00014"/>
    </source>
</evidence>
<dbReference type="SUPFAM" id="SSF48317">
    <property type="entry name" value="Acid phosphatase/Vanadium-dependent haloperoxidase"/>
    <property type="match status" value="1"/>
</dbReference>
<gene>
    <name evidence="12" type="ORF">NEJAP_3298</name>
</gene>
<evidence type="ECO:0000256" key="3">
    <source>
        <dbReference type="ARBA" id="ARBA00022475"/>
    </source>
</evidence>